<dbReference type="AlphaFoldDB" id="A0AAD2G5Z8"/>
<evidence type="ECO:0000313" key="3">
    <source>
        <dbReference type="Proteomes" id="UP001295423"/>
    </source>
</evidence>
<keyword evidence="3" id="KW-1185">Reference proteome</keyword>
<evidence type="ECO:0000256" key="1">
    <source>
        <dbReference type="SAM" id="MobiDB-lite"/>
    </source>
</evidence>
<comment type="caution">
    <text evidence="2">The sequence shown here is derived from an EMBL/GenBank/DDBJ whole genome shotgun (WGS) entry which is preliminary data.</text>
</comment>
<feature type="region of interest" description="Disordered" evidence="1">
    <location>
        <begin position="88"/>
        <end position="107"/>
    </location>
</feature>
<gene>
    <name evidence="2" type="ORF">CYCCA115_LOCUS18872</name>
</gene>
<name>A0AAD2G5Z8_9STRA</name>
<organism evidence="2 3">
    <name type="scientific">Cylindrotheca closterium</name>
    <dbReference type="NCBI Taxonomy" id="2856"/>
    <lineage>
        <taxon>Eukaryota</taxon>
        <taxon>Sar</taxon>
        <taxon>Stramenopiles</taxon>
        <taxon>Ochrophyta</taxon>
        <taxon>Bacillariophyta</taxon>
        <taxon>Bacillariophyceae</taxon>
        <taxon>Bacillariophycidae</taxon>
        <taxon>Bacillariales</taxon>
        <taxon>Bacillariaceae</taxon>
        <taxon>Cylindrotheca</taxon>
    </lineage>
</organism>
<proteinExistence type="predicted"/>
<dbReference type="Proteomes" id="UP001295423">
    <property type="component" value="Unassembled WGS sequence"/>
</dbReference>
<evidence type="ECO:0000313" key="2">
    <source>
        <dbReference type="EMBL" id="CAJ1960744.1"/>
    </source>
</evidence>
<protein>
    <submittedName>
        <fullName evidence="2">Uncharacterized protein</fullName>
    </submittedName>
</protein>
<accession>A0AAD2G5Z8</accession>
<sequence length="260" mass="27975">MMPGEGETSSSSRSSIGSIPLSISGSFHSLLSAVTIDDESSAGEGSLDNFSPLAMNRDWRFGSKPNLTSMKSRDSLGKFAANNLKERTTPSRMPSTMGLPMPTRKASSNQIMGLNMPTRKASLYNMKSKDNLRNATFENLNSSPALSNAKFDLITGVEPSSAESKKSLFPQVRKQAPGVKLYSTRTTGTSPSSTSTCNPAFGLPNDIFVVHSSPGTTVSKPSISPETMNGFRSIFRHCREKSIDHGVPSVPERKKSSCQL</sequence>
<dbReference type="EMBL" id="CAKOGP040002069">
    <property type="protein sequence ID" value="CAJ1960744.1"/>
    <property type="molecule type" value="Genomic_DNA"/>
</dbReference>
<reference evidence="2" key="1">
    <citation type="submission" date="2023-08" db="EMBL/GenBank/DDBJ databases">
        <authorList>
            <person name="Audoor S."/>
            <person name="Bilcke G."/>
        </authorList>
    </citation>
    <scope>NUCLEOTIDE SEQUENCE</scope>
</reference>